<evidence type="ECO:0000256" key="4">
    <source>
        <dbReference type="ARBA" id="ARBA00022759"/>
    </source>
</evidence>
<dbReference type="CDD" id="cd00303">
    <property type="entry name" value="retropepsin_like"/>
    <property type="match status" value="1"/>
</dbReference>
<evidence type="ECO:0000256" key="1">
    <source>
        <dbReference type="ARBA" id="ARBA00022679"/>
    </source>
</evidence>
<keyword evidence="3" id="KW-0540">Nuclease</keyword>
<evidence type="ECO:0000313" key="8">
    <source>
        <dbReference type="Proteomes" id="UP001227230"/>
    </source>
</evidence>
<gene>
    <name evidence="7" type="ORF">VitviT2T_006592</name>
</gene>
<dbReference type="InterPro" id="IPR045358">
    <property type="entry name" value="Ty3_capsid"/>
</dbReference>
<dbReference type="PANTHER" id="PTHR37984">
    <property type="entry name" value="PROTEIN CBG26694"/>
    <property type="match status" value="1"/>
</dbReference>
<dbReference type="InterPro" id="IPR012337">
    <property type="entry name" value="RNaseH-like_sf"/>
</dbReference>
<keyword evidence="2" id="KW-0548">Nucleotidyltransferase</keyword>
<dbReference type="Pfam" id="PF24626">
    <property type="entry name" value="SH3_Tf2-1"/>
    <property type="match status" value="1"/>
</dbReference>
<dbReference type="Pfam" id="PF19259">
    <property type="entry name" value="Ty3_capsid"/>
    <property type="match status" value="1"/>
</dbReference>
<organism evidence="7 8">
    <name type="scientific">Vitis vinifera</name>
    <name type="common">Grape</name>
    <dbReference type="NCBI Taxonomy" id="29760"/>
    <lineage>
        <taxon>Eukaryota</taxon>
        <taxon>Viridiplantae</taxon>
        <taxon>Streptophyta</taxon>
        <taxon>Embryophyta</taxon>
        <taxon>Tracheophyta</taxon>
        <taxon>Spermatophyta</taxon>
        <taxon>Magnoliopsida</taxon>
        <taxon>eudicotyledons</taxon>
        <taxon>Gunneridae</taxon>
        <taxon>Pentapetalae</taxon>
        <taxon>rosids</taxon>
        <taxon>Vitales</taxon>
        <taxon>Vitaceae</taxon>
        <taxon>Viteae</taxon>
        <taxon>Vitis</taxon>
    </lineage>
</organism>
<dbReference type="InterPro" id="IPR036397">
    <property type="entry name" value="RNaseH_sf"/>
</dbReference>
<feature type="compositionally biased region" description="Pro residues" evidence="5">
    <location>
        <begin position="72"/>
        <end position="82"/>
    </location>
</feature>
<proteinExistence type="predicted"/>
<keyword evidence="8" id="KW-1185">Reference proteome</keyword>
<dbReference type="PROSITE" id="PS50994">
    <property type="entry name" value="INTEGRASE"/>
    <property type="match status" value="1"/>
</dbReference>
<dbReference type="EMBL" id="CP126652">
    <property type="protein sequence ID" value="WJZ87191.1"/>
    <property type="molecule type" value="Genomic_DNA"/>
</dbReference>
<dbReference type="InterPro" id="IPR050951">
    <property type="entry name" value="Retrovirus_Pol_polyprotein"/>
</dbReference>
<dbReference type="InterPro" id="IPR016197">
    <property type="entry name" value="Chromo-like_dom_sf"/>
</dbReference>
<protein>
    <recommendedName>
        <fullName evidence="6">Integrase catalytic domain-containing protein</fullName>
    </recommendedName>
</protein>
<dbReference type="InterPro" id="IPR021109">
    <property type="entry name" value="Peptidase_aspartic_dom_sf"/>
</dbReference>
<accession>A0ABY9BXK8</accession>
<evidence type="ECO:0000313" key="7">
    <source>
        <dbReference type="EMBL" id="WJZ87191.1"/>
    </source>
</evidence>
<feature type="region of interest" description="Disordered" evidence="5">
    <location>
        <begin position="72"/>
        <end position="107"/>
    </location>
</feature>
<dbReference type="PANTHER" id="PTHR37984:SF5">
    <property type="entry name" value="PROTEIN NYNRIN-LIKE"/>
    <property type="match status" value="1"/>
</dbReference>
<name>A0ABY9BXK8_VITVI</name>
<dbReference type="SUPFAM" id="SSF53098">
    <property type="entry name" value="Ribonuclease H-like"/>
    <property type="match status" value="1"/>
</dbReference>
<keyword evidence="4" id="KW-0255">Endonuclease</keyword>
<evidence type="ECO:0000256" key="3">
    <source>
        <dbReference type="ARBA" id="ARBA00022722"/>
    </source>
</evidence>
<evidence type="ECO:0000259" key="6">
    <source>
        <dbReference type="PROSITE" id="PS50994"/>
    </source>
</evidence>
<keyword evidence="1" id="KW-0808">Transferase</keyword>
<dbReference type="Gene3D" id="2.40.70.10">
    <property type="entry name" value="Acid Proteases"/>
    <property type="match status" value="1"/>
</dbReference>
<evidence type="ECO:0000256" key="2">
    <source>
        <dbReference type="ARBA" id="ARBA00022695"/>
    </source>
</evidence>
<evidence type="ECO:0000256" key="5">
    <source>
        <dbReference type="SAM" id="MobiDB-lite"/>
    </source>
</evidence>
<sequence>MAEGAVTRAKDHAEQISKLHDKYQEHTTTIPDLQKYTADKLSTLTTAISSHSTILQDVVAKLSTLTLPTTTAPPPPLLPLPQPSSKLSSPFTAGSSSNTFPPPGDPSVLPPPRLPKLEIPLFSGDNVQGWVFQMERFFTYHRTPPDQKMTIVAFYMTGIALQWFQWMHSTSQLSSWEVFAHQLDLRFGPSKFINHEAQLYKLKQTSTVKAYLADFENVSTRVTGLSHANMLNCFISGLRDDIQRELSILKPYTLHEAMGLAKLLEDKCNTAKQFFKKSTALPTPSAPTKPATPLPLKRLTPAEMATRRAQGLCFNCDDKFVPGHRCHPPQFLCLMTENDGVPNEVQLAAMEVTIQEEQPELMIDHPQISFHAFTGQLIPSTLKLAGSINGQSVVVLIDGGSTNNFIQSRLTKHLGLTVQTSPHLKVTVGNGDSLGCAGACSRVPLVLGEAYFAVDLLLLPIYGADLVLRVQWLSELGPILFDYKKLWMEFDYKGVKTKLHGLTQPSIAQMTLNPLSRSLQTDSIAHFYLLSVDHVPTSTEPKIGVQAPPHFRQQLQSLLNQFQIVRLHGFPTTIIPDQDPVFMSSFWQELFKLQGTTLATSSAYHPQTDGQTEVLNRCLKDYLRCFVADHPKQWLHYLSWAEWHYNTAYHSAIKMTPFEAVYGRPPPSLLDYLGDSASIDAVDALLKDRTQILSTLKDSLLRAQTRMRNQTNTHRTDVTFQVDDWVFLKLKPYRQTTVAHCQSQKLSKRFFGPFRIIAKIGAVAYKLALPEDARIHNVFHVSNLKKCRGDQLEHPQIPLPARFKDSSPILQPAHVLGFRQISQLGKLCPQLLIQWEGQDPSDATWENTHEFQQDFPNFNLEDKDSFGGELKTFSRRRSLHPIILGGKDLLLLLLFSECRNLLFCAGIVNGQRLFKSFRENPPSKKRVCWR</sequence>
<reference evidence="7 8" key="1">
    <citation type="journal article" date="2023" name="Hortic Res">
        <title>The complete reference genome for grapevine (Vitis vinifera L.) genetics and breeding.</title>
        <authorList>
            <person name="Shi X."/>
            <person name="Cao S."/>
            <person name="Wang X."/>
            <person name="Huang S."/>
            <person name="Wang Y."/>
            <person name="Liu Z."/>
            <person name="Liu W."/>
            <person name="Leng X."/>
            <person name="Peng Y."/>
            <person name="Wang N."/>
            <person name="Wang Y."/>
            <person name="Ma Z."/>
            <person name="Xu X."/>
            <person name="Zhang F."/>
            <person name="Xue H."/>
            <person name="Zhong H."/>
            <person name="Wang Y."/>
            <person name="Zhang K."/>
            <person name="Velt A."/>
            <person name="Avia K."/>
            <person name="Holtgrawe D."/>
            <person name="Grimplet J."/>
            <person name="Matus J.T."/>
            <person name="Ware D."/>
            <person name="Wu X."/>
            <person name="Wang H."/>
            <person name="Liu C."/>
            <person name="Fang Y."/>
            <person name="Rustenholz C."/>
            <person name="Cheng Z."/>
            <person name="Xiao H."/>
            <person name="Zhou Y."/>
        </authorList>
    </citation>
    <scope>NUCLEOTIDE SEQUENCE [LARGE SCALE GENOMIC DNA]</scope>
    <source>
        <strain evidence="8">cv. Pinot noir / PN40024</strain>
        <tissue evidence="7">Leaf</tissue>
    </source>
</reference>
<feature type="domain" description="Integrase catalytic" evidence="6">
    <location>
        <begin position="510"/>
        <end position="665"/>
    </location>
</feature>
<dbReference type="Gene3D" id="3.30.420.10">
    <property type="entry name" value="Ribonuclease H-like superfamily/Ribonuclease H"/>
    <property type="match status" value="1"/>
</dbReference>
<dbReference type="Pfam" id="PF08284">
    <property type="entry name" value="RVP_2"/>
    <property type="match status" value="1"/>
</dbReference>
<dbReference type="InterPro" id="IPR001584">
    <property type="entry name" value="Integrase_cat-core"/>
</dbReference>
<dbReference type="Proteomes" id="UP001227230">
    <property type="component" value="Chromosome 5"/>
</dbReference>
<dbReference type="SUPFAM" id="SSF54160">
    <property type="entry name" value="Chromo domain-like"/>
    <property type="match status" value="1"/>
</dbReference>
<keyword evidence="4" id="KW-0378">Hydrolase</keyword>
<dbReference type="InterPro" id="IPR056924">
    <property type="entry name" value="SH3_Tf2-1"/>
</dbReference>